<dbReference type="eggNOG" id="ENOG502SVQ5">
    <property type="taxonomic scope" value="Eukaryota"/>
</dbReference>
<evidence type="ECO:0000313" key="1">
    <source>
        <dbReference type="EMBL" id="EGR32387.1"/>
    </source>
</evidence>
<dbReference type="SUPFAM" id="SSF47072">
    <property type="entry name" value="Cysteine alpha-hairpin motif"/>
    <property type="match status" value="1"/>
</dbReference>
<keyword evidence="2" id="KW-1185">Reference proteome</keyword>
<dbReference type="Proteomes" id="UP000008983">
    <property type="component" value="Unassembled WGS sequence"/>
</dbReference>
<name>G0QQV7_ICHMU</name>
<dbReference type="OMA" id="LETEDWY"/>
<dbReference type="STRING" id="857967.G0QQV7"/>
<dbReference type="OrthoDB" id="304693at2759"/>
<organism evidence="1 2">
    <name type="scientific">Ichthyophthirius multifiliis</name>
    <name type="common">White spot disease agent</name>
    <name type="synonym">Ich</name>
    <dbReference type="NCBI Taxonomy" id="5932"/>
    <lineage>
        <taxon>Eukaryota</taxon>
        <taxon>Sar</taxon>
        <taxon>Alveolata</taxon>
        <taxon>Ciliophora</taxon>
        <taxon>Intramacronucleata</taxon>
        <taxon>Oligohymenophorea</taxon>
        <taxon>Hymenostomatida</taxon>
        <taxon>Ophryoglenina</taxon>
        <taxon>Ichthyophthirius</taxon>
    </lineage>
</organism>
<dbReference type="InterPro" id="IPR009069">
    <property type="entry name" value="Cys_alpha_HP_mot_SF"/>
</dbReference>
<dbReference type="AlphaFoldDB" id="G0QQV7"/>
<gene>
    <name evidence="1" type="ORF">IMG5_084860</name>
</gene>
<dbReference type="RefSeq" id="XP_004035873.1">
    <property type="nucleotide sequence ID" value="XM_004035825.1"/>
</dbReference>
<accession>G0QQV7</accession>
<dbReference type="GeneID" id="14908553"/>
<dbReference type="InParanoid" id="G0QQV7"/>
<protein>
    <submittedName>
        <fullName evidence="1">Uncharacterized protein</fullName>
    </submittedName>
</protein>
<proteinExistence type="predicted"/>
<dbReference type="EMBL" id="GL983687">
    <property type="protein sequence ID" value="EGR32387.1"/>
    <property type="molecule type" value="Genomic_DNA"/>
</dbReference>
<reference evidence="1 2" key="1">
    <citation type="submission" date="2011-07" db="EMBL/GenBank/DDBJ databases">
        <authorList>
            <person name="Coyne R."/>
            <person name="Brami D."/>
            <person name="Johnson J."/>
            <person name="Hostetler J."/>
            <person name="Hannick L."/>
            <person name="Clark T."/>
            <person name="Cassidy-Hanley D."/>
            <person name="Inman J."/>
        </authorList>
    </citation>
    <scope>NUCLEOTIDE SEQUENCE [LARGE SCALE GENOMIC DNA]</scope>
    <source>
        <strain evidence="1 2">G5</strain>
    </source>
</reference>
<evidence type="ECO:0000313" key="2">
    <source>
        <dbReference type="Proteomes" id="UP000008983"/>
    </source>
</evidence>
<sequence>MAHQGFNLNGGAHPCLPFYERMLDCIRAEILPLKMCTDETEDYVECHQRKKQVILNYKLSQELNKNLIVALPKYDEENDRFLPQSAFNTDEIFNKGRR</sequence>